<gene>
    <name evidence="2" type="ORF">AVDCRST_MAG35-2422</name>
</gene>
<evidence type="ECO:0000313" key="2">
    <source>
        <dbReference type="EMBL" id="CAA9428152.1"/>
    </source>
</evidence>
<name>A0A6J4Q1H0_9ACTN</name>
<protein>
    <submittedName>
        <fullName evidence="2">Uncharacterized protein</fullName>
    </submittedName>
</protein>
<accession>A0A6J4Q1H0</accession>
<dbReference type="EMBL" id="CADCUY010000493">
    <property type="protein sequence ID" value="CAA9428152.1"/>
    <property type="molecule type" value="Genomic_DNA"/>
</dbReference>
<dbReference type="AlphaFoldDB" id="A0A6J4Q1H0"/>
<proteinExistence type="predicted"/>
<sequence length="80" mass="8268">MAVPRLRAGVEVRVGPGGLRGESAAVAPRHPGPVRGRRWTSRSGGECGRDSPGVLVPSGGGAPPDPVVTTDRRLRRPPCP</sequence>
<organism evidence="2">
    <name type="scientific">uncultured Quadrisphaera sp</name>
    <dbReference type="NCBI Taxonomy" id="904978"/>
    <lineage>
        <taxon>Bacteria</taxon>
        <taxon>Bacillati</taxon>
        <taxon>Actinomycetota</taxon>
        <taxon>Actinomycetes</taxon>
        <taxon>Kineosporiales</taxon>
        <taxon>Kineosporiaceae</taxon>
        <taxon>Quadrisphaera</taxon>
        <taxon>environmental samples</taxon>
    </lineage>
</organism>
<feature type="region of interest" description="Disordered" evidence="1">
    <location>
        <begin position="14"/>
        <end position="80"/>
    </location>
</feature>
<reference evidence="2" key="1">
    <citation type="submission" date="2020-02" db="EMBL/GenBank/DDBJ databases">
        <authorList>
            <person name="Meier V. D."/>
        </authorList>
    </citation>
    <scope>NUCLEOTIDE SEQUENCE</scope>
    <source>
        <strain evidence="2">AVDCRST_MAG35</strain>
    </source>
</reference>
<evidence type="ECO:0000256" key="1">
    <source>
        <dbReference type="SAM" id="MobiDB-lite"/>
    </source>
</evidence>